<proteinExistence type="predicted"/>
<dbReference type="EMBL" id="JBEDUW010000003">
    <property type="protein sequence ID" value="KAK9936447.1"/>
    <property type="molecule type" value="Genomic_DNA"/>
</dbReference>
<reference evidence="2 3" key="1">
    <citation type="journal article" date="2023" name="G3 (Bethesda)">
        <title>A chromosome-length genome assembly and annotation of blackberry (Rubus argutus, cv. 'Hillquist').</title>
        <authorList>
            <person name="Bruna T."/>
            <person name="Aryal R."/>
            <person name="Dudchenko O."/>
            <person name="Sargent D.J."/>
            <person name="Mead D."/>
            <person name="Buti M."/>
            <person name="Cavallini A."/>
            <person name="Hytonen T."/>
            <person name="Andres J."/>
            <person name="Pham M."/>
            <person name="Weisz D."/>
            <person name="Mascagni F."/>
            <person name="Usai G."/>
            <person name="Natali L."/>
            <person name="Bassil N."/>
            <person name="Fernandez G.E."/>
            <person name="Lomsadze A."/>
            <person name="Armour M."/>
            <person name="Olukolu B."/>
            <person name="Poorten T."/>
            <person name="Britton C."/>
            <person name="Davik J."/>
            <person name="Ashrafi H."/>
            <person name="Aiden E.L."/>
            <person name="Borodovsky M."/>
            <person name="Worthington M."/>
        </authorList>
    </citation>
    <scope>NUCLEOTIDE SEQUENCE [LARGE SCALE GENOMIC DNA]</scope>
    <source>
        <strain evidence="2">PI 553951</strain>
    </source>
</reference>
<feature type="compositionally biased region" description="Basic residues" evidence="1">
    <location>
        <begin position="101"/>
        <end position="117"/>
    </location>
</feature>
<dbReference type="AlphaFoldDB" id="A0AAW1XIB1"/>
<evidence type="ECO:0000313" key="3">
    <source>
        <dbReference type="Proteomes" id="UP001457282"/>
    </source>
</evidence>
<evidence type="ECO:0000313" key="2">
    <source>
        <dbReference type="EMBL" id="KAK9936447.1"/>
    </source>
</evidence>
<gene>
    <name evidence="2" type="ORF">M0R45_013290</name>
</gene>
<dbReference type="Proteomes" id="UP001457282">
    <property type="component" value="Unassembled WGS sequence"/>
</dbReference>
<keyword evidence="3" id="KW-1185">Reference proteome</keyword>
<protein>
    <submittedName>
        <fullName evidence="2">Uncharacterized protein</fullName>
    </submittedName>
</protein>
<accession>A0AAW1XIB1</accession>
<sequence length="206" mass="23457">MKKKKEYGFEPSSNSNDQSNLALSSSTPPIRNLSRSSSIFYAPNNASKPIRALRERTALRHVILLLDHSGKLRVRIRPVRRHALRDPSPQPQRPPLDHHPRLQRPRPPRRQGHRGIRRRLLHQAVHGGKIEDRESLDRIQKALLDAIDDCGGSGSRRDRPPTRGVVVRKPRLDLGLGLGERGAMAERIGKDPKRVYFSLLEFLMGR</sequence>
<organism evidence="2 3">
    <name type="scientific">Rubus argutus</name>
    <name type="common">Southern blackberry</name>
    <dbReference type="NCBI Taxonomy" id="59490"/>
    <lineage>
        <taxon>Eukaryota</taxon>
        <taxon>Viridiplantae</taxon>
        <taxon>Streptophyta</taxon>
        <taxon>Embryophyta</taxon>
        <taxon>Tracheophyta</taxon>
        <taxon>Spermatophyta</taxon>
        <taxon>Magnoliopsida</taxon>
        <taxon>eudicotyledons</taxon>
        <taxon>Gunneridae</taxon>
        <taxon>Pentapetalae</taxon>
        <taxon>rosids</taxon>
        <taxon>fabids</taxon>
        <taxon>Rosales</taxon>
        <taxon>Rosaceae</taxon>
        <taxon>Rosoideae</taxon>
        <taxon>Rosoideae incertae sedis</taxon>
        <taxon>Rubus</taxon>
    </lineage>
</organism>
<feature type="compositionally biased region" description="Polar residues" evidence="1">
    <location>
        <begin position="11"/>
        <end position="34"/>
    </location>
</feature>
<evidence type="ECO:0000256" key="1">
    <source>
        <dbReference type="SAM" id="MobiDB-lite"/>
    </source>
</evidence>
<feature type="region of interest" description="Disordered" evidence="1">
    <location>
        <begin position="1"/>
        <end position="34"/>
    </location>
</feature>
<comment type="caution">
    <text evidence="2">The sequence shown here is derived from an EMBL/GenBank/DDBJ whole genome shotgun (WGS) entry which is preliminary data.</text>
</comment>
<feature type="region of interest" description="Disordered" evidence="1">
    <location>
        <begin position="77"/>
        <end position="117"/>
    </location>
</feature>
<name>A0AAW1XIB1_RUBAR</name>